<protein>
    <submittedName>
        <fullName evidence="2">SpoVA/SpoVAEb family sporulation membrane protein</fullName>
    </submittedName>
</protein>
<evidence type="ECO:0000313" key="3">
    <source>
        <dbReference type="Proteomes" id="UP000824242"/>
    </source>
</evidence>
<reference evidence="2" key="2">
    <citation type="journal article" date="2021" name="PeerJ">
        <title>Extensive microbial diversity within the chicken gut microbiome revealed by metagenomics and culture.</title>
        <authorList>
            <person name="Gilroy R."/>
            <person name="Ravi A."/>
            <person name="Getino M."/>
            <person name="Pursley I."/>
            <person name="Horton D.L."/>
            <person name="Alikhan N.F."/>
            <person name="Baker D."/>
            <person name="Gharbi K."/>
            <person name="Hall N."/>
            <person name="Watson M."/>
            <person name="Adriaenssens E.M."/>
            <person name="Foster-Nyarko E."/>
            <person name="Jarju S."/>
            <person name="Secka A."/>
            <person name="Antonio M."/>
            <person name="Oren A."/>
            <person name="Chaudhuri R.R."/>
            <person name="La Ragione R."/>
            <person name="Hildebrand F."/>
            <person name="Pallen M.J."/>
        </authorList>
    </citation>
    <scope>NUCLEOTIDE SEQUENCE</scope>
    <source>
        <strain evidence="2">ChiSxjej1B13-7958</strain>
    </source>
</reference>
<organism evidence="2 3">
    <name type="scientific">Candidatus Caccousia avicola</name>
    <dbReference type="NCBI Taxonomy" id="2840721"/>
    <lineage>
        <taxon>Bacteria</taxon>
        <taxon>Bacillati</taxon>
        <taxon>Bacillota</taxon>
        <taxon>Clostridia</taxon>
        <taxon>Eubacteriales</taxon>
        <taxon>Oscillospiraceae</taxon>
        <taxon>Oscillospiraceae incertae sedis</taxon>
        <taxon>Candidatus Caccousia</taxon>
    </lineage>
</organism>
<dbReference type="Pfam" id="PF03862">
    <property type="entry name" value="SpoVAC_SpoVAEB"/>
    <property type="match status" value="1"/>
</dbReference>
<feature type="transmembrane region" description="Helical" evidence="1">
    <location>
        <begin position="28"/>
        <end position="53"/>
    </location>
</feature>
<feature type="transmembrane region" description="Helical" evidence="1">
    <location>
        <begin position="60"/>
        <end position="79"/>
    </location>
</feature>
<keyword evidence="1" id="KW-0472">Membrane</keyword>
<dbReference type="Proteomes" id="UP000824242">
    <property type="component" value="Unassembled WGS sequence"/>
</dbReference>
<name>A0A9D1AR74_9FIRM</name>
<accession>A0A9D1AR74</accession>
<dbReference type="AlphaFoldDB" id="A0A9D1AR74"/>
<feature type="transmembrane region" description="Helical" evidence="1">
    <location>
        <begin position="91"/>
        <end position="109"/>
    </location>
</feature>
<dbReference type="InterPro" id="IPR005562">
    <property type="entry name" value="SpoVA"/>
</dbReference>
<evidence type="ECO:0000256" key="1">
    <source>
        <dbReference type="SAM" id="Phobius"/>
    </source>
</evidence>
<sequence>MSHKLTEQEYQKMAERAAPGSPVLKNVLLAYVSGGAICCLGQALFVAFSALGLPETQARGFVSVTLIGLSAALTALGVYDNIARHCGAGTLVPITGFANAVVSPAIEFKSEKIITGTCAKLFTIAGPVITAGVSASIVYGLILWIFGIV</sequence>
<keyword evidence="1" id="KW-1133">Transmembrane helix</keyword>
<dbReference type="PANTHER" id="PTHR38450">
    <property type="entry name" value="STAGE V SPORULATION PROTEIN AC-RELATED"/>
    <property type="match status" value="1"/>
</dbReference>
<feature type="transmembrane region" description="Helical" evidence="1">
    <location>
        <begin position="121"/>
        <end position="146"/>
    </location>
</feature>
<dbReference type="PANTHER" id="PTHR38450:SF1">
    <property type="entry name" value="STAGE V SPORULATION PROTEIN AC"/>
    <property type="match status" value="1"/>
</dbReference>
<dbReference type="EMBL" id="DVGZ01000115">
    <property type="protein sequence ID" value="HIR48113.1"/>
    <property type="molecule type" value="Genomic_DNA"/>
</dbReference>
<comment type="caution">
    <text evidence="2">The sequence shown here is derived from an EMBL/GenBank/DDBJ whole genome shotgun (WGS) entry which is preliminary data.</text>
</comment>
<evidence type="ECO:0000313" key="2">
    <source>
        <dbReference type="EMBL" id="HIR48113.1"/>
    </source>
</evidence>
<reference evidence="2" key="1">
    <citation type="submission" date="2020-10" db="EMBL/GenBank/DDBJ databases">
        <authorList>
            <person name="Gilroy R."/>
        </authorList>
    </citation>
    <scope>NUCLEOTIDE SEQUENCE</scope>
    <source>
        <strain evidence="2">ChiSxjej1B13-7958</strain>
    </source>
</reference>
<gene>
    <name evidence="2" type="ORF">IAB89_10760</name>
</gene>
<proteinExistence type="predicted"/>
<keyword evidence="1" id="KW-0812">Transmembrane</keyword>